<protein>
    <submittedName>
        <fullName evidence="1">Uncharacterized protein</fullName>
    </submittedName>
</protein>
<evidence type="ECO:0000313" key="1">
    <source>
        <dbReference type="EMBL" id="KAL1492924.1"/>
    </source>
</evidence>
<keyword evidence="2" id="KW-1185">Reference proteome</keyword>
<comment type="caution">
    <text evidence="1">The sequence shown here is derived from an EMBL/GenBank/DDBJ whole genome shotgun (WGS) entry which is preliminary data.</text>
</comment>
<dbReference type="Proteomes" id="UP001566132">
    <property type="component" value="Unassembled WGS sequence"/>
</dbReference>
<dbReference type="AlphaFoldDB" id="A0ABD1EE53"/>
<dbReference type="EMBL" id="JBDJPC010000008">
    <property type="protein sequence ID" value="KAL1492924.1"/>
    <property type="molecule type" value="Genomic_DNA"/>
</dbReference>
<evidence type="ECO:0000313" key="2">
    <source>
        <dbReference type="Proteomes" id="UP001566132"/>
    </source>
</evidence>
<gene>
    <name evidence="1" type="ORF">ABEB36_011088</name>
</gene>
<accession>A0ABD1EE53</accession>
<reference evidence="1 2" key="1">
    <citation type="submission" date="2024-05" db="EMBL/GenBank/DDBJ databases">
        <title>Genetic variation in Jamaican populations of the coffee berry borer (Hypothenemus hampei).</title>
        <authorList>
            <person name="Errbii M."/>
            <person name="Myrie A."/>
        </authorList>
    </citation>
    <scope>NUCLEOTIDE SEQUENCE [LARGE SCALE GENOMIC DNA]</scope>
    <source>
        <strain evidence="1">JA-Hopewell-2020-01-JO</strain>
        <tissue evidence="1">Whole body</tissue>
    </source>
</reference>
<organism evidence="1 2">
    <name type="scientific">Hypothenemus hampei</name>
    <name type="common">Coffee berry borer</name>
    <dbReference type="NCBI Taxonomy" id="57062"/>
    <lineage>
        <taxon>Eukaryota</taxon>
        <taxon>Metazoa</taxon>
        <taxon>Ecdysozoa</taxon>
        <taxon>Arthropoda</taxon>
        <taxon>Hexapoda</taxon>
        <taxon>Insecta</taxon>
        <taxon>Pterygota</taxon>
        <taxon>Neoptera</taxon>
        <taxon>Endopterygota</taxon>
        <taxon>Coleoptera</taxon>
        <taxon>Polyphaga</taxon>
        <taxon>Cucujiformia</taxon>
        <taxon>Curculionidae</taxon>
        <taxon>Scolytinae</taxon>
        <taxon>Hypothenemus</taxon>
    </lineage>
</organism>
<sequence length="248" mass="28776">MQDALLKKMPRQLNIEKGFGKVENKPDGKELKTTTNLHPSVVEIYRKYPNMVLPKSSTNLNLNLIVSLKREEINSEHLLEEDCNQSPTKLIEKRKIEVNKIGRPGRRKYMFPKTRTILPPNQMKSERIDKEKKKLNQRNTTYKCVKTAEVVENAVSPLDNINIKSQMNGSSNEESSINIPLESVVENNNRLEILESVRIIPIVINKRSCVLLICQICKRIQYNSFELKRHTLKNLICQYCKLKFSRIS</sequence>
<name>A0ABD1EE53_HYPHA</name>
<proteinExistence type="predicted"/>